<evidence type="ECO:0000256" key="1">
    <source>
        <dbReference type="SAM" id="Coils"/>
    </source>
</evidence>
<gene>
    <name evidence="2" type="ORF">PSON_ATCC_30995.1.T1780048</name>
</gene>
<feature type="coiled-coil region" evidence="1">
    <location>
        <begin position="3"/>
        <end position="30"/>
    </location>
</feature>
<dbReference type="EMBL" id="CAJJDN010000178">
    <property type="protein sequence ID" value="CAD8127615.1"/>
    <property type="molecule type" value="Genomic_DNA"/>
</dbReference>
<sequence length="42" mass="4971">MAPKNLKKNIQCLKKTIKQLKRNLIILNKITNRNLVEILNQK</sequence>
<reference evidence="2" key="1">
    <citation type="submission" date="2021-01" db="EMBL/GenBank/DDBJ databases">
        <authorList>
            <consortium name="Genoscope - CEA"/>
            <person name="William W."/>
        </authorList>
    </citation>
    <scope>NUCLEOTIDE SEQUENCE</scope>
</reference>
<keyword evidence="3" id="KW-1185">Reference proteome</keyword>
<evidence type="ECO:0000313" key="2">
    <source>
        <dbReference type="EMBL" id="CAD8127615.1"/>
    </source>
</evidence>
<evidence type="ECO:0000313" key="3">
    <source>
        <dbReference type="Proteomes" id="UP000692954"/>
    </source>
</evidence>
<keyword evidence="1" id="KW-0175">Coiled coil</keyword>
<proteinExistence type="predicted"/>
<protein>
    <submittedName>
        <fullName evidence="2">Uncharacterized protein</fullName>
    </submittedName>
</protein>
<dbReference type="Proteomes" id="UP000692954">
    <property type="component" value="Unassembled WGS sequence"/>
</dbReference>
<organism evidence="2 3">
    <name type="scientific">Paramecium sonneborni</name>
    <dbReference type="NCBI Taxonomy" id="65129"/>
    <lineage>
        <taxon>Eukaryota</taxon>
        <taxon>Sar</taxon>
        <taxon>Alveolata</taxon>
        <taxon>Ciliophora</taxon>
        <taxon>Intramacronucleata</taxon>
        <taxon>Oligohymenophorea</taxon>
        <taxon>Peniculida</taxon>
        <taxon>Parameciidae</taxon>
        <taxon>Paramecium</taxon>
    </lineage>
</organism>
<accession>A0A8S1RLF9</accession>
<comment type="caution">
    <text evidence="2">The sequence shown here is derived from an EMBL/GenBank/DDBJ whole genome shotgun (WGS) entry which is preliminary data.</text>
</comment>
<dbReference type="AlphaFoldDB" id="A0A8S1RLF9"/>
<name>A0A8S1RLF9_9CILI</name>